<gene>
    <name evidence="3" type="ORF">GCM10025780_01800</name>
</gene>
<sequence length="188" mass="19666">MPITTLDPTTALIVIDLQVGITAYPLAHPVAGVIERSAALADAFRAAGLPVVLVNVAGTPTGRTDQSDGSPRSFPEGFDVLIPELNVQPGDLLVTKHARSAFARTGLVERLRGLGVTQVVVTGIATGSGVESTARDAHEQNFHVTLPVDAMTDMSLAKHDHSIAEVFPRIAETGTTDDVLRALAASRS</sequence>
<comment type="caution">
    <text evidence="3">The sequence shown here is derived from an EMBL/GenBank/DDBJ whole genome shotgun (WGS) entry which is preliminary data.</text>
</comment>
<dbReference type="RefSeq" id="WP_345372124.1">
    <property type="nucleotide sequence ID" value="NZ_BAABLM010000001.1"/>
</dbReference>
<dbReference type="InterPro" id="IPR036380">
    <property type="entry name" value="Isochorismatase-like_sf"/>
</dbReference>
<evidence type="ECO:0000259" key="2">
    <source>
        <dbReference type="Pfam" id="PF00857"/>
    </source>
</evidence>
<dbReference type="InterPro" id="IPR050272">
    <property type="entry name" value="Isochorismatase-like_hydrls"/>
</dbReference>
<proteinExistence type="predicted"/>
<reference evidence="4" key="1">
    <citation type="journal article" date="2019" name="Int. J. Syst. Evol. Microbiol.">
        <title>The Global Catalogue of Microorganisms (GCM) 10K type strain sequencing project: providing services to taxonomists for standard genome sequencing and annotation.</title>
        <authorList>
            <consortium name="The Broad Institute Genomics Platform"/>
            <consortium name="The Broad Institute Genome Sequencing Center for Infectious Disease"/>
            <person name="Wu L."/>
            <person name="Ma J."/>
        </authorList>
    </citation>
    <scope>NUCLEOTIDE SEQUENCE [LARGE SCALE GENOMIC DNA]</scope>
    <source>
        <strain evidence="4">JCM 18956</strain>
    </source>
</reference>
<dbReference type="Proteomes" id="UP001501295">
    <property type="component" value="Unassembled WGS sequence"/>
</dbReference>
<dbReference type="EMBL" id="BAABLM010000001">
    <property type="protein sequence ID" value="GAA4664510.1"/>
    <property type="molecule type" value="Genomic_DNA"/>
</dbReference>
<protein>
    <submittedName>
        <fullName evidence="3">Isochorismatase family protein</fullName>
    </submittedName>
</protein>
<feature type="domain" description="Isochorismatase-like" evidence="2">
    <location>
        <begin position="10"/>
        <end position="178"/>
    </location>
</feature>
<name>A0ABP8VIM5_9MICO</name>
<dbReference type="Gene3D" id="3.40.50.850">
    <property type="entry name" value="Isochorismatase-like"/>
    <property type="match status" value="1"/>
</dbReference>
<evidence type="ECO:0000313" key="4">
    <source>
        <dbReference type="Proteomes" id="UP001501295"/>
    </source>
</evidence>
<evidence type="ECO:0000313" key="3">
    <source>
        <dbReference type="EMBL" id="GAA4664510.1"/>
    </source>
</evidence>
<evidence type="ECO:0000256" key="1">
    <source>
        <dbReference type="ARBA" id="ARBA00022801"/>
    </source>
</evidence>
<dbReference type="PANTHER" id="PTHR43540">
    <property type="entry name" value="PEROXYUREIDOACRYLATE/UREIDOACRYLATE AMIDOHYDROLASE-RELATED"/>
    <property type="match status" value="1"/>
</dbReference>
<accession>A0ABP8VIM5</accession>
<keyword evidence="1" id="KW-0378">Hydrolase</keyword>
<dbReference type="InterPro" id="IPR000868">
    <property type="entry name" value="Isochorismatase-like_dom"/>
</dbReference>
<dbReference type="SUPFAM" id="SSF52499">
    <property type="entry name" value="Isochorismatase-like hydrolases"/>
    <property type="match status" value="1"/>
</dbReference>
<dbReference type="CDD" id="cd00431">
    <property type="entry name" value="cysteine_hydrolases"/>
    <property type="match status" value="1"/>
</dbReference>
<dbReference type="PANTHER" id="PTHR43540:SF7">
    <property type="entry name" value="ISOCHORISMATASE FAMILY PROTEIN YECD"/>
    <property type="match status" value="1"/>
</dbReference>
<dbReference type="Pfam" id="PF00857">
    <property type="entry name" value="Isochorismatase"/>
    <property type="match status" value="1"/>
</dbReference>
<keyword evidence="4" id="KW-1185">Reference proteome</keyword>
<organism evidence="3 4">
    <name type="scientific">Frondihabitans cladoniiphilus</name>
    <dbReference type="NCBI Taxonomy" id="715785"/>
    <lineage>
        <taxon>Bacteria</taxon>
        <taxon>Bacillati</taxon>
        <taxon>Actinomycetota</taxon>
        <taxon>Actinomycetes</taxon>
        <taxon>Micrococcales</taxon>
        <taxon>Microbacteriaceae</taxon>
        <taxon>Frondihabitans</taxon>
    </lineage>
</organism>